<dbReference type="Gene3D" id="2.60.40.1120">
    <property type="entry name" value="Carboxypeptidase-like, regulatory domain"/>
    <property type="match status" value="1"/>
</dbReference>
<dbReference type="Gene3D" id="2.40.170.20">
    <property type="entry name" value="TonB-dependent receptor, beta-barrel domain"/>
    <property type="match status" value="1"/>
</dbReference>
<dbReference type="SUPFAM" id="SSF56935">
    <property type="entry name" value="Porins"/>
    <property type="match status" value="1"/>
</dbReference>
<evidence type="ECO:0000313" key="10">
    <source>
        <dbReference type="Proteomes" id="UP000189956"/>
    </source>
</evidence>
<organism evidence="9 10">
    <name type="scientific">Porphyromonas cangingivalis</name>
    <dbReference type="NCBI Taxonomy" id="36874"/>
    <lineage>
        <taxon>Bacteria</taxon>
        <taxon>Pseudomonadati</taxon>
        <taxon>Bacteroidota</taxon>
        <taxon>Bacteroidia</taxon>
        <taxon>Bacteroidales</taxon>
        <taxon>Porphyromonadaceae</taxon>
        <taxon>Porphyromonas</taxon>
    </lineage>
</organism>
<dbReference type="Pfam" id="PF07715">
    <property type="entry name" value="Plug"/>
    <property type="match status" value="1"/>
</dbReference>
<evidence type="ECO:0000256" key="1">
    <source>
        <dbReference type="ARBA" id="ARBA00004571"/>
    </source>
</evidence>
<name>A0A1T4L9U8_PORCN</name>
<dbReference type="PROSITE" id="PS52016">
    <property type="entry name" value="TONB_DEPENDENT_REC_3"/>
    <property type="match status" value="1"/>
</dbReference>
<gene>
    <name evidence="9" type="ORF">SAMN02745205_01051</name>
</gene>
<dbReference type="NCBIfam" id="TIGR04056">
    <property type="entry name" value="OMP_RagA_SusC"/>
    <property type="match status" value="1"/>
</dbReference>
<dbReference type="GO" id="GO:0009279">
    <property type="term" value="C:cell outer membrane"/>
    <property type="evidence" value="ECO:0007669"/>
    <property type="project" value="UniProtKB-SubCell"/>
</dbReference>
<dbReference type="InterPro" id="IPR023997">
    <property type="entry name" value="TonB-dep_OMP_SusC/RagA_CS"/>
</dbReference>
<comment type="subcellular location">
    <subcellularLocation>
        <location evidence="1 7">Cell outer membrane</location>
        <topology evidence="1 7">Multi-pass membrane protein</topology>
    </subcellularLocation>
</comment>
<evidence type="ECO:0000256" key="4">
    <source>
        <dbReference type="ARBA" id="ARBA00022692"/>
    </source>
</evidence>
<dbReference type="Proteomes" id="UP000189956">
    <property type="component" value="Unassembled WGS sequence"/>
</dbReference>
<dbReference type="EMBL" id="FUWL01000007">
    <property type="protein sequence ID" value="SJZ51380.1"/>
    <property type="molecule type" value="Genomic_DNA"/>
</dbReference>
<dbReference type="InterPro" id="IPR008969">
    <property type="entry name" value="CarboxyPept-like_regulatory"/>
</dbReference>
<accession>A0A1T4L9U8</accession>
<evidence type="ECO:0000256" key="3">
    <source>
        <dbReference type="ARBA" id="ARBA00022452"/>
    </source>
</evidence>
<keyword evidence="5 7" id="KW-0472">Membrane</keyword>
<evidence type="ECO:0000256" key="2">
    <source>
        <dbReference type="ARBA" id="ARBA00022448"/>
    </source>
</evidence>
<reference evidence="9 10" key="1">
    <citation type="submission" date="2017-02" db="EMBL/GenBank/DDBJ databases">
        <authorList>
            <person name="Peterson S.W."/>
        </authorList>
    </citation>
    <scope>NUCLEOTIDE SEQUENCE [LARGE SCALE GENOMIC DNA]</scope>
    <source>
        <strain evidence="9 10">ATCC 700135</strain>
    </source>
</reference>
<proteinExistence type="inferred from homology"/>
<dbReference type="AlphaFoldDB" id="A0A1T4L9U8"/>
<dbReference type="InterPro" id="IPR037066">
    <property type="entry name" value="Plug_dom_sf"/>
</dbReference>
<dbReference type="SUPFAM" id="SSF49464">
    <property type="entry name" value="Carboxypeptidase regulatory domain-like"/>
    <property type="match status" value="1"/>
</dbReference>
<feature type="domain" description="TonB-dependent receptor plug" evidence="8">
    <location>
        <begin position="235"/>
        <end position="360"/>
    </location>
</feature>
<evidence type="ECO:0000313" key="9">
    <source>
        <dbReference type="EMBL" id="SJZ51380.1"/>
    </source>
</evidence>
<dbReference type="InterPro" id="IPR039426">
    <property type="entry name" value="TonB-dep_rcpt-like"/>
</dbReference>
<keyword evidence="3 7" id="KW-1134">Transmembrane beta strand</keyword>
<dbReference type="Pfam" id="PF13715">
    <property type="entry name" value="CarbopepD_reg_2"/>
    <property type="match status" value="1"/>
</dbReference>
<evidence type="ECO:0000259" key="8">
    <source>
        <dbReference type="Pfam" id="PF07715"/>
    </source>
</evidence>
<evidence type="ECO:0000256" key="5">
    <source>
        <dbReference type="ARBA" id="ARBA00023136"/>
    </source>
</evidence>
<sequence length="1131" mass="126379">MSMKTGQIISHLRHLLVVVCLTTFGTISPILAQEGHKADKWKNDPITLRISNETMGTVLEKVAKIANATIIYNNVGLVGIDKRVTLNANNEPLHSVISKLIENQQVEVRYEEDRRIVFYPKSTETSKGRGIARFPISGKVMAGDTKEPLAGATVVILDNSQVGGNKGMQTDMDGKFNLIAKEKTSIRVSFVGFETVTIPIKGPETNMTIILNPDAMTIGEVVVTGISKRSESSFTGNYVTVKGEELKKMNPNNLLKGLQFFDPSFKIIENQNRGSDPNARPEFLMRGEQSFSRDAKKMGSMDLMLDNVSARPNTPLFVLDGFIVPISRILDLDPERVANITILKDAAATAIYGSRASNGVVVIETKVARDGALSVSYSGNFTMEMPDLTDYNMMNAKEKLQAEVTAGLYQENNVSAMNEYNRYLRNVLAGVNTYWLSQPLQTSFQQRHSISASGGTEVFRYSLNLSARIAPGVMKESDNNVKGVNFNMSYRKDKITVGADINLTESDGHNSPYGNFASYTRINPYYKPRGENGEYLQALDTHRGTGNARTIVNPLYNATVGIKNFTNNMNIANNLSIEYRLLKNLRLSEQLSYTKGIARAENFLPANHTSFVEVSDLTKKGSYQKSIGEMSSWSSNFGINWSIPLDKHLISLFGNWTLAEDRSNYVNLSATGYPDVHMDDFIFGYKMDSDPRGTEALSRSMGLISQFSYSYDNKYSFDFNLSSEASSRFGAGQRLAPFWSTGVRWNAHQESWLQGRVSNLVLRATYGITGEQNFNPYQAIEFYTFSNTMVPYKSFSNLGAVLVELNNPDLGWAKTGNFSLGLDFGFWNNRVNASLNYYNNITHNLLTQYDLAPSTGFESMTINAGELQNKGLDATLNVIVAQNIAKEFFWTISANANHNQNKIRKISDYLRKVNEEQLKSDKAPLPVFQVGNSTTTLYAVRSLGVDPITGKEVFLKRDGSKTFEWDPVDKVPVGDSSPKVSGTISSSINWKDFSCGLGLTYKYGGVVYNNTLVDKIENADLSTNLDRRAIENRWTKVGDVTRFKKFVATGDQTPASTRFIMNDNELKLSTLSVGYRMRSEKFDFLRKLNVELLTLNFTTNELFRLSTIRMERGLEYPFARSYTLSMSIMFK</sequence>
<evidence type="ECO:0000256" key="7">
    <source>
        <dbReference type="PROSITE-ProRule" id="PRU01360"/>
    </source>
</evidence>
<evidence type="ECO:0000256" key="6">
    <source>
        <dbReference type="ARBA" id="ARBA00023237"/>
    </source>
</evidence>
<dbReference type="Gene3D" id="2.170.130.10">
    <property type="entry name" value="TonB-dependent receptor, plug domain"/>
    <property type="match status" value="1"/>
</dbReference>
<dbReference type="NCBIfam" id="TIGR04057">
    <property type="entry name" value="SusC_RagA_signa"/>
    <property type="match status" value="1"/>
</dbReference>
<protein>
    <submittedName>
        <fullName evidence="9">TonB-linked outer membrane protein, SusC/RagA family</fullName>
    </submittedName>
</protein>
<keyword evidence="2 7" id="KW-0813">Transport</keyword>
<keyword evidence="4 7" id="KW-0812">Transmembrane</keyword>
<dbReference type="InterPro" id="IPR012910">
    <property type="entry name" value="Plug_dom"/>
</dbReference>
<comment type="similarity">
    <text evidence="7">Belongs to the TonB-dependent receptor family.</text>
</comment>
<dbReference type="InterPro" id="IPR023996">
    <property type="entry name" value="TonB-dep_OMP_SusC/RagA"/>
</dbReference>
<keyword evidence="6 7" id="KW-0998">Cell outer membrane</keyword>
<dbReference type="InterPro" id="IPR036942">
    <property type="entry name" value="Beta-barrel_TonB_sf"/>
</dbReference>